<proteinExistence type="predicted"/>
<protein>
    <submittedName>
        <fullName evidence="3">Glycosyltransferase family 2 protein</fullName>
    </submittedName>
</protein>
<evidence type="ECO:0000256" key="1">
    <source>
        <dbReference type="SAM" id="Phobius"/>
    </source>
</evidence>
<gene>
    <name evidence="3" type="ORF">H8744_12705</name>
</gene>
<feature type="domain" description="Glycosyltransferase 2-like" evidence="2">
    <location>
        <begin position="8"/>
        <end position="167"/>
    </location>
</feature>
<dbReference type="InterPro" id="IPR029044">
    <property type="entry name" value="Nucleotide-diphossugar_trans"/>
</dbReference>
<organism evidence="3 4">
    <name type="scientific">Jilunia laotingensis</name>
    <dbReference type="NCBI Taxonomy" id="2763675"/>
    <lineage>
        <taxon>Bacteria</taxon>
        <taxon>Pseudomonadati</taxon>
        <taxon>Bacteroidota</taxon>
        <taxon>Bacteroidia</taxon>
        <taxon>Bacteroidales</taxon>
        <taxon>Bacteroidaceae</taxon>
        <taxon>Jilunia</taxon>
    </lineage>
</organism>
<comment type="caution">
    <text evidence="3">The sequence shown here is derived from an EMBL/GenBank/DDBJ whole genome shotgun (WGS) entry which is preliminary data.</text>
</comment>
<name>A0A926IQR5_9BACT</name>
<feature type="transmembrane region" description="Helical" evidence="1">
    <location>
        <begin position="248"/>
        <end position="271"/>
    </location>
</feature>
<dbReference type="PANTHER" id="PTHR22916:SF3">
    <property type="entry name" value="UDP-GLCNAC:BETAGAL BETA-1,3-N-ACETYLGLUCOSAMINYLTRANSFERASE-LIKE PROTEIN 1"/>
    <property type="match status" value="1"/>
</dbReference>
<evidence type="ECO:0000259" key="2">
    <source>
        <dbReference type="Pfam" id="PF00535"/>
    </source>
</evidence>
<dbReference type="EMBL" id="JACRTF010000001">
    <property type="protein sequence ID" value="MBC8594091.1"/>
    <property type="molecule type" value="Genomic_DNA"/>
</dbReference>
<dbReference type="InterPro" id="IPR001173">
    <property type="entry name" value="Glyco_trans_2-like"/>
</dbReference>
<dbReference type="SUPFAM" id="SSF53448">
    <property type="entry name" value="Nucleotide-diphospho-sugar transferases"/>
    <property type="match status" value="1"/>
</dbReference>
<dbReference type="AlphaFoldDB" id="A0A926IQR5"/>
<keyword evidence="1" id="KW-1133">Transmembrane helix</keyword>
<dbReference type="CDD" id="cd00761">
    <property type="entry name" value="Glyco_tranf_GTA_type"/>
    <property type="match status" value="1"/>
</dbReference>
<dbReference type="Pfam" id="PF00535">
    <property type="entry name" value="Glycos_transf_2"/>
    <property type="match status" value="1"/>
</dbReference>
<sequence>MNDNPLFTIIIPHRDIPELLQRAIDSIPDTSEIQVIVVDNSEKTLLKKNIKPRDNNIEVYYSDCSRFAGGARNVGLEYANGKWILFLDADDFFVKGAFDVLYQYVDSIEELIYFKIDSVYSDTLEKANRGELFSKMIDDYLKGNISEDEIRLKYESPCAKMISRKLITRECLKFDEVIASNDTYFSMLIGYKAVGFKVVPIDIYIATVRRGSLTKRNNIEILLSRYMVTVRYNKYLKEHDKKKFRHSIMAYLFFSMRFGLKYFFKFLWIAFINRQNIFIGYNNWYKTFLRIHKENRLNKKYITT</sequence>
<dbReference type="RefSeq" id="WP_262435193.1">
    <property type="nucleotide sequence ID" value="NZ_JACRTF010000001.1"/>
</dbReference>
<dbReference type="GO" id="GO:0016758">
    <property type="term" value="F:hexosyltransferase activity"/>
    <property type="evidence" value="ECO:0007669"/>
    <property type="project" value="UniProtKB-ARBA"/>
</dbReference>
<keyword evidence="4" id="KW-1185">Reference proteome</keyword>
<dbReference type="Proteomes" id="UP000651085">
    <property type="component" value="Unassembled WGS sequence"/>
</dbReference>
<dbReference type="PANTHER" id="PTHR22916">
    <property type="entry name" value="GLYCOSYLTRANSFERASE"/>
    <property type="match status" value="1"/>
</dbReference>
<reference evidence="3" key="1">
    <citation type="submission" date="2020-08" db="EMBL/GenBank/DDBJ databases">
        <title>Genome public.</title>
        <authorList>
            <person name="Liu C."/>
            <person name="Sun Q."/>
        </authorList>
    </citation>
    <scope>NUCLEOTIDE SEQUENCE</scope>
    <source>
        <strain evidence="3">N12</strain>
    </source>
</reference>
<evidence type="ECO:0000313" key="3">
    <source>
        <dbReference type="EMBL" id="MBC8594091.1"/>
    </source>
</evidence>
<keyword evidence="1" id="KW-0472">Membrane</keyword>
<keyword evidence="1" id="KW-0812">Transmembrane</keyword>
<evidence type="ECO:0000313" key="4">
    <source>
        <dbReference type="Proteomes" id="UP000651085"/>
    </source>
</evidence>
<accession>A0A926IQR5</accession>
<dbReference type="Gene3D" id="3.90.550.10">
    <property type="entry name" value="Spore Coat Polysaccharide Biosynthesis Protein SpsA, Chain A"/>
    <property type="match status" value="1"/>
</dbReference>